<dbReference type="EMBL" id="AMRL01000019">
    <property type="protein sequence ID" value="EKE72439.1"/>
    <property type="molecule type" value="Genomic_DNA"/>
</dbReference>
<evidence type="ECO:0000313" key="2">
    <source>
        <dbReference type="EMBL" id="EKE72439.1"/>
    </source>
</evidence>
<accession>K2JPL5</accession>
<organism evidence="2 3">
    <name type="scientific">Oceanibaculum indicum P24</name>
    <dbReference type="NCBI Taxonomy" id="1207063"/>
    <lineage>
        <taxon>Bacteria</taxon>
        <taxon>Pseudomonadati</taxon>
        <taxon>Pseudomonadota</taxon>
        <taxon>Alphaproteobacteria</taxon>
        <taxon>Rhodospirillales</taxon>
        <taxon>Oceanibaculaceae</taxon>
        <taxon>Oceanibaculum</taxon>
    </lineage>
</organism>
<dbReference type="AlphaFoldDB" id="K2JPL5"/>
<proteinExistence type="predicted"/>
<feature type="chain" id="PRO_5003862131" description="DUF2066 domain-containing protein" evidence="1">
    <location>
        <begin position="32"/>
        <end position="376"/>
    </location>
</feature>
<keyword evidence="3" id="KW-1185">Reference proteome</keyword>
<feature type="signal peptide" evidence="1">
    <location>
        <begin position="1"/>
        <end position="31"/>
    </location>
</feature>
<comment type="caution">
    <text evidence="2">The sequence shown here is derived from an EMBL/GenBank/DDBJ whole genome shotgun (WGS) entry which is preliminary data.</text>
</comment>
<evidence type="ECO:0008006" key="4">
    <source>
        <dbReference type="Google" id="ProtNLM"/>
    </source>
</evidence>
<dbReference type="STRING" id="1207063.P24_13568"/>
<name>K2JPL5_9PROT</name>
<dbReference type="Pfam" id="PF09839">
    <property type="entry name" value="DUF2066"/>
    <property type="match status" value="1"/>
</dbReference>
<dbReference type="InterPro" id="IPR018642">
    <property type="entry name" value="DUF2066"/>
</dbReference>
<evidence type="ECO:0000256" key="1">
    <source>
        <dbReference type="SAM" id="SignalP"/>
    </source>
</evidence>
<dbReference type="Proteomes" id="UP000006746">
    <property type="component" value="Unassembled WGS sequence"/>
</dbReference>
<sequence>MVHRHRVSAHLVLIGLLALGGLLAGAGTAAAQSAARLYTVEGVPVDVTAGSAVAAREQAYAEGQRAAFRMLLEKLTPESVHGRLPAAPSGAALDTLVQGFEVRDERASGVRYIAKMVVRFNPAEIQALLARADLPSVTTPSQPVLVLPLWQSPDSGMLLWEDPNPWREAWERASLGQALVPVLVPLADTADLVGLSAEQAEAGDRERLSAMARRYGAVANLVAIASPAESGGQQALDIRFTRYDAAGEPETRSERVTAASGETGSEMFARAVRQVSSRLDEAWKNATAVRPGLENRLAVVTAVSGLEQWTALRRKLAEIGMIRRQDLVALSRGEAEIVLWYAGQPEQLRVALAQRGLSLASDPLAAGGSAWRLSAQ</sequence>
<dbReference type="RefSeq" id="WP_008945318.1">
    <property type="nucleotide sequence ID" value="NZ_AMRL01000019.1"/>
</dbReference>
<dbReference type="eggNOG" id="COG1167">
    <property type="taxonomic scope" value="Bacteria"/>
</dbReference>
<reference evidence="2 3" key="1">
    <citation type="journal article" date="2012" name="J. Bacteriol.">
        <title>Genome Sequence of Oceanibaculum indicum Type Strain P24.</title>
        <authorList>
            <person name="Lai Q."/>
            <person name="Shao Z."/>
        </authorList>
    </citation>
    <scope>NUCLEOTIDE SEQUENCE [LARGE SCALE GENOMIC DNA]</scope>
    <source>
        <strain evidence="2 3">P24</strain>
    </source>
</reference>
<evidence type="ECO:0000313" key="3">
    <source>
        <dbReference type="Proteomes" id="UP000006746"/>
    </source>
</evidence>
<gene>
    <name evidence="2" type="ORF">P24_13568</name>
</gene>
<protein>
    <recommendedName>
        <fullName evidence="4">DUF2066 domain-containing protein</fullName>
    </recommendedName>
</protein>
<keyword evidence="1" id="KW-0732">Signal</keyword>